<dbReference type="InParanoid" id="A0A0C2XJG4"/>
<feature type="region of interest" description="Disordered" evidence="1">
    <location>
        <begin position="25"/>
        <end position="63"/>
    </location>
</feature>
<dbReference type="Proteomes" id="UP000054549">
    <property type="component" value="Unassembled WGS sequence"/>
</dbReference>
<dbReference type="HOGENOM" id="CLU_2885319_0_0_1"/>
<accession>A0A0C2XJG4</accession>
<sequence>MLLPLSAWAFSPYESDHRLVLSSQAGHSKVEPTSFGAKLNPCRRVSRPPATHSSRVFSRHQHH</sequence>
<name>A0A0C2XJG4_AMAMK</name>
<proteinExistence type="predicted"/>
<dbReference type="EMBL" id="KN818226">
    <property type="protein sequence ID" value="KIL69208.1"/>
    <property type="molecule type" value="Genomic_DNA"/>
</dbReference>
<dbReference type="AlphaFoldDB" id="A0A0C2XJG4"/>
<gene>
    <name evidence="2" type="ORF">M378DRAFT_157445</name>
</gene>
<evidence type="ECO:0000313" key="3">
    <source>
        <dbReference type="Proteomes" id="UP000054549"/>
    </source>
</evidence>
<keyword evidence="3" id="KW-1185">Reference proteome</keyword>
<evidence type="ECO:0000313" key="2">
    <source>
        <dbReference type="EMBL" id="KIL69208.1"/>
    </source>
</evidence>
<evidence type="ECO:0000256" key="1">
    <source>
        <dbReference type="SAM" id="MobiDB-lite"/>
    </source>
</evidence>
<organism evidence="2 3">
    <name type="scientific">Amanita muscaria (strain Koide BX008)</name>
    <dbReference type="NCBI Taxonomy" id="946122"/>
    <lineage>
        <taxon>Eukaryota</taxon>
        <taxon>Fungi</taxon>
        <taxon>Dikarya</taxon>
        <taxon>Basidiomycota</taxon>
        <taxon>Agaricomycotina</taxon>
        <taxon>Agaricomycetes</taxon>
        <taxon>Agaricomycetidae</taxon>
        <taxon>Agaricales</taxon>
        <taxon>Pluteineae</taxon>
        <taxon>Amanitaceae</taxon>
        <taxon>Amanita</taxon>
    </lineage>
</organism>
<reference evidence="2 3" key="1">
    <citation type="submission" date="2014-04" db="EMBL/GenBank/DDBJ databases">
        <title>Evolutionary Origins and Diversification of the Mycorrhizal Mutualists.</title>
        <authorList>
            <consortium name="DOE Joint Genome Institute"/>
            <consortium name="Mycorrhizal Genomics Consortium"/>
            <person name="Kohler A."/>
            <person name="Kuo A."/>
            <person name="Nagy L.G."/>
            <person name="Floudas D."/>
            <person name="Copeland A."/>
            <person name="Barry K.W."/>
            <person name="Cichocki N."/>
            <person name="Veneault-Fourrey C."/>
            <person name="LaButti K."/>
            <person name="Lindquist E.A."/>
            <person name="Lipzen A."/>
            <person name="Lundell T."/>
            <person name="Morin E."/>
            <person name="Murat C."/>
            <person name="Riley R."/>
            <person name="Ohm R."/>
            <person name="Sun H."/>
            <person name="Tunlid A."/>
            <person name="Henrissat B."/>
            <person name="Grigoriev I.V."/>
            <person name="Hibbett D.S."/>
            <person name="Martin F."/>
        </authorList>
    </citation>
    <scope>NUCLEOTIDE SEQUENCE [LARGE SCALE GENOMIC DNA]</scope>
    <source>
        <strain evidence="2 3">Koide BX008</strain>
    </source>
</reference>
<protein>
    <submittedName>
        <fullName evidence="2">Uncharacterized protein</fullName>
    </submittedName>
</protein>